<keyword evidence="6" id="KW-0677">Repeat</keyword>
<evidence type="ECO:0000256" key="3">
    <source>
        <dbReference type="ARBA" id="ARBA00020683"/>
    </source>
</evidence>
<feature type="domain" description="Serine/threonine-protein kinase 11-interacting protein PH" evidence="10">
    <location>
        <begin position="524"/>
        <end position="641"/>
    </location>
</feature>
<dbReference type="Proteomes" id="UP001162483">
    <property type="component" value="Unassembled WGS sequence"/>
</dbReference>
<evidence type="ECO:0000259" key="11">
    <source>
        <dbReference type="Pfam" id="PF25624"/>
    </source>
</evidence>
<evidence type="ECO:0000259" key="10">
    <source>
        <dbReference type="Pfam" id="PF25357"/>
    </source>
</evidence>
<reference evidence="12" key="1">
    <citation type="submission" date="2023-05" db="EMBL/GenBank/DDBJ databases">
        <authorList>
            <person name="Stuckert A."/>
        </authorList>
    </citation>
    <scope>NUCLEOTIDE SEQUENCE</scope>
</reference>
<keyword evidence="4" id="KW-0963">Cytoplasm</keyword>
<dbReference type="InterPro" id="IPR031782">
    <property type="entry name" value="LIP1_N"/>
</dbReference>
<comment type="caution">
    <text evidence="12">The sequence shown here is derived from an EMBL/GenBank/DDBJ whole genome shotgun (WGS) entry which is preliminary data.</text>
</comment>
<proteinExistence type="inferred from homology"/>
<organism evidence="12 13">
    <name type="scientific">Staurois parvus</name>
    <dbReference type="NCBI Taxonomy" id="386267"/>
    <lineage>
        <taxon>Eukaryota</taxon>
        <taxon>Metazoa</taxon>
        <taxon>Chordata</taxon>
        <taxon>Craniata</taxon>
        <taxon>Vertebrata</taxon>
        <taxon>Euteleostomi</taxon>
        <taxon>Amphibia</taxon>
        <taxon>Batrachia</taxon>
        <taxon>Anura</taxon>
        <taxon>Neobatrachia</taxon>
        <taxon>Ranoidea</taxon>
        <taxon>Ranidae</taxon>
        <taxon>Staurois</taxon>
    </lineage>
</organism>
<dbReference type="InterPro" id="IPR057676">
    <property type="entry name" value="PH_S11IP_C"/>
</dbReference>
<dbReference type="Pfam" id="PF15904">
    <property type="entry name" value="LIP1"/>
    <property type="match status" value="1"/>
</dbReference>
<feature type="region of interest" description="Disordered" evidence="7">
    <location>
        <begin position="714"/>
        <end position="761"/>
    </location>
</feature>
<gene>
    <name evidence="12" type="ORF">SPARVUS_LOCUS787542</name>
</gene>
<name>A0ABN9AGD3_9NEOB</name>
<keyword evidence="13" id="KW-1185">Reference proteome</keyword>
<accession>A0ABN9AGD3</accession>
<evidence type="ECO:0000256" key="4">
    <source>
        <dbReference type="ARBA" id="ARBA00022490"/>
    </source>
</evidence>
<feature type="region of interest" description="Disordered" evidence="7">
    <location>
        <begin position="432"/>
        <end position="487"/>
    </location>
</feature>
<feature type="compositionally biased region" description="Polar residues" evidence="7">
    <location>
        <begin position="438"/>
        <end position="469"/>
    </location>
</feature>
<feature type="region of interest" description="Disordered" evidence="7">
    <location>
        <begin position="369"/>
        <end position="403"/>
    </location>
</feature>
<comment type="subcellular location">
    <subcellularLocation>
        <location evidence="1">Cytoplasm</location>
    </subcellularLocation>
</comment>
<feature type="compositionally biased region" description="Low complexity" evidence="7">
    <location>
        <begin position="717"/>
        <end position="730"/>
    </location>
</feature>
<dbReference type="Pfam" id="PF25357">
    <property type="entry name" value="PH_S11IP"/>
    <property type="match status" value="1"/>
</dbReference>
<dbReference type="PANTHER" id="PTHR15454">
    <property type="entry name" value="NISCHARIN RELATED"/>
    <property type="match status" value="1"/>
</dbReference>
<evidence type="ECO:0000313" key="13">
    <source>
        <dbReference type="Proteomes" id="UP001162483"/>
    </source>
</evidence>
<comment type="similarity">
    <text evidence="2">Belongs to the STK11IP family.</text>
</comment>
<dbReference type="Pfam" id="PF23142">
    <property type="entry name" value="PH_PLEKHM2"/>
    <property type="match status" value="1"/>
</dbReference>
<sequence length="1142" mass="127887">MRPEDLESMVQSLAHLLRDNGDGVLDESHSLTLLTPTLQVVTHLFDLLFPRGPGTGFQALSAHPTDSGAILRSQFLLDLAQKTPALKIIHLDECPPQFDVNIFPFKSLKSLELQCLPPHCLRGLRGVYSQLEILTCSQCVTSIAEVISSCGGDLSSALPWLELHTLNFSKNAIHSLDQSLELLNSLRSLDLSNNFIKDCGPHLKILSELQHLNLAYNSLESFPELSIQSSVQLQTVILSYNKLSCTKGLEHLTNLHHLDLSYNLLDNHSQLKGLARMHNLKELILEGNPMCYLPDHRALTAQHLSRKASDKVLLDGNLITALDKVMTTYVYRERIILPRGYNSATESSCTGELSDSCSAPERIATRIPRKKSKVKVRRASISEPSDSECEREPRSQPVVVLQHQRDIERTDSFREQFGEDWLQYRSHLEEELNKDRNGNTPRNPVYSQPFTKSKSSPITLQTAGRTGSLSPVPANPGPARPPTPEVSTAPLAADLLIEKIEDVLEDGLWEPQTIDKTEEEEEIIKDALCLPVTVCPILDGQPRNPDWPWVFVRVTRQHLLEIDLERGRVLVRRELQSLREIQTSVTQWDWNGEEQELPVLALFFHSVCEDKQCARYVVLDNTSEISIKTLLDVLNPILEENLRLIAEGEEGPPKLQCLKCKSEFTHQDDSGVVFSCEGEGQSQDKMSHGLHNNHSDHTGCPSCGSFHVILAPVDQNSSSSTPTQSSPPEGTESKGQKFFLGGDDRDSSETSSSSCLGGTDSILNGTTTSDANITGLTGSYRSFTTTPPARHDSMVLQDNWQVSPNSLSPHQTLDFRLVDHRLKLYLDMEILVGEMEEFQCYMKVPVVRFGKEGAFWALVVVSNQKIYFLEITGETSGPPSDWLSPGEEQNLTSLTHLHIGLQKQTLHLGFNTPEAAYTLLTRNCHFSTIFAENILDSMFELPPRYRSALDHSVDEGIMQGHHLWHLLHDNLEEGSGGPSEYHYALAYFMQEDASTDKPANLCANDTMVPHNTSSPAAKAQGAANATAVTLLLTHNHMYILEETHQWLHNPSPAGEDTDQEPLDRVQVKEKQPISSISSVHLYSSATLHLRIQLYNETQQKESAWLLWTEDPDLPKEIAEWLRVPWEAEYHIHFNPVIHETLD</sequence>
<dbReference type="InterPro" id="IPR032675">
    <property type="entry name" value="LRR_dom_sf"/>
</dbReference>
<keyword evidence="5" id="KW-0433">Leucine-rich repeat</keyword>
<feature type="compositionally biased region" description="Pro residues" evidence="7">
    <location>
        <begin position="473"/>
        <end position="484"/>
    </location>
</feature>
<dbReference type="InterPro" id="IPR057292">
    <property type="entry name" value="PH_S11IP"/>
</dbReference>
<dbReference type="PROSITE" id="PS51450">
    <property type="entry name" value="LRR"/>
    <property type="match status" value="4"/>
</dbReference>
<feature type="compositionally biased region" description="Basic residues" evidence="7">
    <location>
        <begin position="369"/>
        <end position="378"/>
    </location>
</feature>
<evidence type="ECO:0000313" key="12">
    <source>
        <dbReference type="EMBL" id="CAI9535066.1"/>
    </source>
</evidence>
<evidence type="ECO:0000259" key="8">
    <source>
        <dbReference type="Pfam" id="PF15904"/>
    </source>
</evidence>
<dbReference type="Pfam" id="PF25624">
    <property type="entry name" value="PH_S11IP_C"/>
    <property type="match status" value="1"/>
</dbReference>
<feature type="domain" description="LKB1 serine/threonine kinase interacting protein 1 N-terminal" evidence="8">
    <location>
        <begin position="7"/>
        <end position="91"/>
    </location>
</feature>
<evidence type="ECO:0000259" key="9">
    <source>
        <dbReference type="Pfam" id="PF23142"/>
    </source>
</evidence>
<evidence type="ECO:0000256" key="6">
    <source>
        <dbReference type="ARBA" id="ARBA00022737"/>
    </source>
</evidence>
<feature type="domain" description="PLEKHM2 PH" evidence="9">
    <location>
        <begin position="810"/>
        <end position="939"/>
    </location>
</feature>
<protein>
    <recommendedName>
        <fullName evidence="3">Serine/threonine-protein kinase 11-interacting protein</fullName>
    </recommendedName>
</protein>
<dbReference type="InterPro" id="IPR001611">
    <property type="entry name" value="Leu-rich_rpt"/>
</dbReference>
<evidence type="ECO:0000256" key="1">
    <source>
        <dbReference type="ARBA" id="ARBA00004496"/>
    </source>
</evidence>
<dbReference type="InterPro" id="IPR057288">
    <property type="entry name" value="PH_PLEKHM2"/>
</dbReference>
<evidence type="ECO:0000256" key="2">
    <source>
        <dbReference type="ARBA" id="ARBA00008771"/>
    </source>
</evidence>
<dbReference type="Gene3D" id="3.80.10.10">
    <property type="entry name" value="Ribonuclease Inhibitor"/>
    <property type="match status" value="2"/>
</dbReference>
<dbReference type="EMBL" id="CATNWA010000240">
    <property type="protein sequence ID" value="CAI9535066.1"/>
    <property type="molecule type" value="Genomic_DNA"/>
</dbReference>
<evidence type="ECO:0000256" key="5">
    <source>
        <dbReference type="ARBA" id="ARBA00022614"/>
    </source>
</evidence>
<dbReference type="PANTHER" id="PTHR15454:SF69">
    <property type="entry name" value="SERINE_THREONINE-PROTEIN KINASE 11-INTERACTING PROTEIN"/>
    <property type="match status" value="1"/>
</dbReference>
<feature type="domain" description="STK11-interacting protein C-terminal PH" evidence="11">
    <location>
        <begin position="959"/>
        <end position="1138"/>
    </location>
</feature>
<dbReference type="SUPFAM" id="SSF52075">
    <property type="entry name" value="Outer arm dynein light chain 1"/>
    <property type="match status" value="1"/>
</dbReference>
<evidence type="ECO:0000256" key="7">
    <source>
        <dbReference type="SAM" id="MobiDB-lite"/>
    </source>
</evidence>